<reference evidence="1 2" key="1">
    <citation type="journal article" date="2021" name="Nat. Plants">
        <title>The Taxus genome provides insights into paclitaxel biosynthesis.</title>
        <authorList>
            <person name="Xiong X."/>
            <person name="Gou J."/>
            <person name="Liao Q."/>
            <person name="Li Y."/>
            <person name="Zhou Q."/>
            <person name="Bi G."/>
            <person name="Li C."/>
            <person name="Du R."/>
            <person name="Wang X."/>
            <person name="Sun T."/>
            <person name="Guo L."/>
            <person name="Liang H."/>
            <person name="Lu P."/>
            <person name="Wu Y."/>
            <person name="Zhang Z."/>
            <person name="Ro D.K."/>
            <person name="Shang Y."/>
            <person name="Huang S."/>
            <person name="Yan J."/>
        </authorList>
    </citation>
    <scope>NUCLEOTIDE SEQUENCE [LARGE SCALE GENOMIC DNA]</scope>
    <source>
        <strain evidence="1">Ta-2019</strain>
    </source>
</reference>
<dbReference type="AlphaFoldDB" id="A0AA38CUF5"/>
<evidence type="ECO:0000313" key="2">
    <source>
        <dbReference type="Proteomes" id="UP000824469"/>
    </source>
</evidence>
<keyword evidence="2" id="KW-1185">Reference proteome</keyword>
<evidence type="ECO:0000313" key="1">
    <source>
        <dbReference type="EMBL" id="KAH9304873.1"/>
    </source>
</evidence>
<comment type="caution">
    <text evidence="1">The sequence shown here is derived from an EMBL/GenBank/DDBJ whole genome shotgun (WGS) entry which is preliminary data.</text>
</comment>
<accession>A0AA38CUF5</accession>
<sequence>MDARSRGGPQVWIPTMAGRHVPRRYREICRVVYRVIQDFDTSAGYMETIPGVPDLGWSGCSPGGAEMEQG</sequence>
<organism evidence="1 2">
    <name type="scientific">Taxus chinensis</name>
    <name type="common">Chinese yew</name>
    <name type="synonym">Taxus wallichiana var. chinensis</name>
    <dbReference type="NCBI Taxonomy" id="29808"/>
    <lineage>
        <taxon>Eukaryota</taxon>
        <taxon>Viridiplantae</taxon>
        <taxon>Streptophyta</taxon>
        <taxon>Embryophyta</taxon>
        <taxon>Tracheophyta</taxon>
        <taxon>Spermatophyta</taxon>
        <taxon>Pinopsida</taxon>
        <taxon>Pinidae</taxon>
        <taxon>Conifers II</taxon>
        <taxon>Cupressales</taxon>
        <taxon>Taxaceae</taxon>
        <taxon>Taxus</taxon>
    </lineage>
</organism>
<name>A0AA38CUF5_TAXCH</name>
<gene>
    <name evidence="1" type="ORF">KI387_009277</name>
</gene>
<dbReference type="EMBL" id="JAHRHJ020000008">
    <property type="protein sequence ID" value="KAH9304873.1"/>
    <property type="molecule type" value="Genomic_DNA"/>
</dbReference>
<proteinExistence type="predicted"/>
<dbReference type="Proteomes" id="UP000824469">
    <property type="component" value="Unassembled WGS sequence"/>
</dbReference>
<feature type="non-terminal residue" evidence="1">
    <location>
        <position position="70"/>
    </location>
</feature>
<protein>
    <submittedName>
        <fullName evidence="1">Uncharacterized protein</fullName>
    </submittedName>
</protein>